<feature type="transmembrane region" description="Helical" evidence="9">
    <location>
        <begin position="133"/>
        <end position="153"/>
    </location>
</feature>
<keyword evidence="4 8" id="KW-1003">Cell membrane</keyword>
<dbReference type="PANTHER" id="PTHR43337">
    <property type="entry name" value="XANTHINE/URACIL PERMEASE C887.17-RELATED"/>
    <property type="match status" value="1"/>
</dbReference>
<gene>
    <name evidence="10" type="ORF">KDH_19380</name>
</gene>
<sequence>MHVLALFFGDNIQSNGKPSFWFHLACRQMFVFIRGFFMFGAKITRAFVQQEVLAGVTTFVTMAYISVVNPIVLGAAGVPFQQAFTATIIATVAGTLLMALYANYPIAIAPGMGLNAYFAYSVTRGHQGMDYRVAFSAVFLAAIIFVLLSLTPLRSRLIEAIPENLKHAITAGIGLFIAFIGLRLTGIIQADPTNLVALGDLHSGKVLLALLGLVFTAILMFLNVPGAIFIGIVFITIVALITGQLAFHGAVALPSLPEGLLAYNPVNAVADTIRYGLYGAIFSFVLVTIFDTTGTVLGVSRQAGLMEGNTLPRADRAFVSDSIATLIGSIFGTSPTSAYIESAAGVAVGGRTGLTTLTVSILFILTAFFSPLVSAISGVAAITGPALVIVGSLMVGQVQYIQWDKFEEAFPAFITILIMPLTSSIAVGIALGFIFYPLPKLVSGRWREVHPLVYIFAVLFLIQFLLTPH</sequence>
<name>A0ABQ6FLI9_9CHLR</name>
<reference evidence="10 11" key="1">
    <citation type="submission" date="2023-02" db="EMBL/GenBank/DDBJ databases">
        <title>Dictyobacter halimunensis sp. nov., a new member of the class Ktedonobacteria from forest soil in a geothermal area.</title>
        <authorList>
            <person name="Rachmania M.K."/>
            <person name="Ningsih F."/>
            <person name="Sakai Y."/>
            <person name="Yabe S."/>
            <person name="Yokota A."/>
            <person name="Sjamsuridzal W."/>
        </authorList>
    </citation>
    <scope>NUCLEOTIDE SEQUENCE [LARGE SCALE GENOMIC DNA]</scope>
    <source>
        <strain evidence="10 11">S3.2.2.5</strain>
    </source>
</reference>
<evidence type="ECO:0000256" key="8">
    <source>
        <dbReference type="PIRNR" id="PIRNR005353"/>
    </source>
</evidence>
<keyword evidence="6 8" id="KW-1133">Transmembrane helix</keyword>
<comment type="similarity">
    <text evidence="2 8">Belongs to the nucleobase:cation symporter-2 (NCS2) (TC 2.A.40) family. Azg-like subfamily.</text>
</comment>
<protein>
    <submittedName>
        <fullName evidence="10">Guanine permease</fullName>
    </submittedName>
</protein>
<feature type="transmembrane region" description="Helical" evidence="9">
    <location>
        <begin position="317"/>
        <end position="340"/>
    </location>
</feature>
<evidence type="ECO:0000256" key="6">
    <source>
        <dbReference type="ARBA" id="ARBA00022989"/>
    </source>
</evidence>
<feature type="transmembrane region" description="Helical" evidence="9">
    <location>
        <begin position="52"/>
        <end position="77"/>
    </location>
</feature>
<keyword evidence="5 8" id="KW-0812">Transmembrane</keyword>
<evidence type="ECO:0000256" key="2">
    <source>
        <dbReference type="ARBA" id="ARBA00005697"/>
    </source>
</evidence>
<dbReference type="InterPro" id="IPR045018">
    <property type="entry name" value="Azg-like"/>
</dbReference>
<dbReference type="Pfam" id="PF00860">
    <property type="entry name" value="Xan_ur_permease"/>
    <property type="match status" value="1"/>
</dbReference>
<feature type="transmembrane region" description="Helical" evidence="9">
    <location>
        <begin position="20"/>
        <end position="40"/>
    </location>
</feature>
<feature type="transmembrane region" description="Helical" evidence="9">
    <location>
        <begin position="449"/>
        <end position="466"/>
    </location>
</feature>
<comment type="subcellular location">
    <subcellularLocation>
        <location evidence="1 8">Cell membrane</location>
        <topology evidence="1 8">Multi-pass membrane protein</topology>
    </subcellularLocation>
</comment>
<evidence type="ECO:0000313" key="10">
    <source>
        <dbReference type="EMBL" id="GLV55091.1"/>
    </source>
</evidence>
<proteinExistence type="inferred from homology"/>
<organism evidence="10 11">
    <name type="scientific">Dictyobacter halimunensis</name>
    <dbReference type="NCBI Taxonomy" id="3026934"/>
    <lineage>
        <taxon>Bacteria</taxon>
        <taxon>Bacillati</taxon>
        <taxon>Chloroflexota</taxon>
        <taxon>Ktedonobacteria</taxon>
        <taxon>Ktedonobacterales</taxon>
        <taxon>Dictyobacteraceae</taxon>
        <taxon>Dictyobacter</taxon>
    </lineage>
</organism>
<dbReference type="PIRSF" id="PIRSF005353">
    <property type="entry name" value="PbuG"/>
    <property type="match status" value="1"/>
</dbReference>
<evidence type="ECO:0000256" key="5">
    <source>
        <dbReference type="ARBA" id="ARBA00022692"/>
    </source>
</evidence>
<feature type="transmembrane region" description="Helical" evidence="9">
    <location>
        <begin position="375"/>
        <end position="398"/>
    </location>
</feature>
<feature type="transmembrane region" description="Helical" evidence="9">
    <location>
        <begin position="206"/>
        <end position="222"/>
    </location>
</feature>
<dbReference type="EMBL" id="BSRI01000001">
    <property type="protein sequence ID" value="GLV55091.1"/>
    <property type="molecule type" value="Genomic_DNA"/>
</dbReference>
<keyword evidence="11" id="KW-1185">Reference proteome</keyword>
<feature type="transmembrane region" description="Helical" evidence="9">
    <location>
        <begin position="352"/>
        <end position="369"/>
    </location>
</feature>
<accession>A0ABQ6FLI9</accession>
<evidence type="ECO:0000256" key="3">
    <source>
        <dbReference type="ARBA" id="ARBA00022448"/>
    </source>
</evidence>
<dbReference type="InterPro" id="IPR006043">
    <property type="entry name" value="NCS2"/>
</dbReference>
<evidence type="ECO:0000256" key="7">
    <source>
        <dbReference type="ARBA" id="ARBA00023136"/>
    </source>
</evidence>
<feature type="transmembrane region" description="Helical" evidence="9">
    <location>
        <begin position="165"/>
        <end position="185"/>
    </location>
</feature>
<dbReference type="PANTHER" id="PTHR43337:SF1">
    <property type="entry name" value="XANTHINE_URACIL PERMEASE C887.17-RELATED"/>
    <property type="match status" value="1"/>
</dbReference>
<keyword evidence="7 8" id="KW-0472">Membrane</keyword>
<feature type="transmembrane region" description="Helical" evidence="9">
    <location>
        <begin position="275"/>
        <end position="297"/>
    </location>
</feature>
<evidence type="ECO:0000256" key="1">
    <source>
        <dbReference type="ARBA" id="ARBA00004651"/>
    </source>
</evidence>
<comment type="caution">
    <text evidence="10">The sequence shown here is derived from an EMBL/GenBank/DDBJ whole genome shotgun (WGS) entry which is preliminary data.</text>
</comment>
<dbReference type="Proteomes" id="UP001344906">
    <property type="component" value="Unassembled WGS sequence"/>
</dbReference>
<evidence type="ECO:0000256" key="9">
    <source>
        <dbReference type="SAM" id="Phobius"/>
    </source>
</evidence>
<evidence type="ECO:0000313" key="11">
    <source>
        <dbReference type="Proteomes" id="UP001344906"/>
    </source>
</evidence>
<feature type="transmembrane region" description="Helical" evidence="9">
    <location>
        <begin position="83"/>
        <end position="102"/>
    </location>
</feature>
<keyword evidence="3 8" id="KW-0813">Transport</keyword>
<evidence type="ECO:0000256" key="4">
    <source>
        <dbReference type="ARBA" id="ARBA00022475"/>
    </source>
</evidence>
<feature type="transmembrane region" description="Helical" evidence="9">
    <location>
        <begin position="410"/>
        <end position="437"/>
    </location>
</feature>
<dbReference type="InterPro" id="IPR026033">
    <property type="entry name" value="Azg-like_bact_archaea"/>
</dbReference>